<sequence length="496" mass="50629">MAEPTGGPSLVQGPEPVSNSDNLFNTPDTTLAETTDLASISDKRQLTDSSDSLVTEIHQTVSLIHVVSPDGTPIEIKTVYSPPTTVLVDPTTGAVVEPVTDNSAASPADPVIPTPPLVTDVPAAGGLIASEVESLIPTDLDVIAPLSSDLLSVLIPDPTPSPTVGTDDDAAPLETGSSSSVFPTISSFALVPSGYRNISSFGHTNETLSYHHAKFRSTTLRSSGTSTSATESPTAIIGTGSGGTASGGGVAEGGTAIEDSSSGEDSPMPTAAVVGSVVGSVAGAALIIFVIMALLRWRKKQSGRLRLSDGPTSGSRGLIADGENGGGDGGVTQRSNPFVVPAVLSSLASYKSPPSPNAKSQETGFYRISGKKLPSVLQYGGDGFTDPRASTMSGASSTYPDQPPPPLIDIENGGAPMLALGNPMRPVSGVVMMRSSPARTPVTEHNPFLDPSADPFTDPPSPACPPTQALRPDAVGRSLTAQDVSRGSSSRFMEDF</sequence>
<gene>
    <name evidence="3" type="ORF">jhhlp_002471</name>
</gene>
<feature type="region of interest" description="Disordered" evidence="1">
    <location>
        <begin position="382"/>
        <end position="403"/>
    </location>
</feature>
<accession>A0A2N3NE64</accession>
<feature type="region of interest" description="Disordered" evidence="1">
    <location>
        <begin position="1"/>
        <end position="28"/>
    </location>
</feature>
<dbReference type="STRING" id="41688.A0A2N3NE64"/>
<evidence type="ECO:0000313" key="3">
    <source>
        <dbReference type="EMBL" id="PKS10714.1"/>
    </source>
</evidence>
<keyword evidence="4" id="KW-1185">Reference proteome</keyword>
<comment type="caution">
    <text evidence="3">The sequence shown here is derived from an EMBL/GenBank/DDBJ whole genome shotgun (WGS) entry which is preliminary data.</text>
</comment>
<feature type="region of interest" description="Disordered" evidence="1">
    <location>
        <begin position="439"/>
        <end position="496"/>
    </location>
</feature>
<keyword evidence="2" id="KW-0812">Transmembrane</keyword>
<protein>
    <submittedName>
        <fullName evidence="3">Uncharacterized protein</fullName>
    </submittedName>
</protein>
<organism evidence="3 4">
    <name type="scientific">Lomentospora prolificans</name>
    <dbReference type="NCBI Taxonomy" id="41688"/>
    <lineage>
        <taxon>Eukaryota</taxon>
        <taxon>Fungi</taxon>
        <taxon>Dikarya</taxon>
        <taxon>Ascomycota</taxon>
        <taxon>Pezizomycotina</taxon>
        <taxon>Sordariomycetes</taxon>
        <taxon>Hypocreomycetidae</taxon>
        <taxon>Microascales</taxon>
        <taxon>Microascaceae</taxon>
        <taxon>Lomentospora</taxon>
    </lineage>
</organism>
<evidence type="ECO:0000256" key="2">
    <source>
        <dbReference type="SAM" id="Phobius"/>
    </source>
</evidence>
<name>A0A2N3NE64_9PEZI</name>
<keyword evidence="2" id="KW-0472">Membrane</keyword>
<reference evidence="3 4" key="1">
    <citation type="journal article" date="2017" name="G3 (Bethesda)">
        <title>First Draft Genome Sequence of the Pathogenic Fungus Lomentospora prolificans (Formerly Scedosporium prolificans).</title>
        <authorList>
            <person name="Luo R."/>
            <person name="Zimin A."/>
            <person name="Workman R."/>
            <person name="Fan Y."/>
            <person name="Pertea G."/>
            <person name="Grossman N."/>
            <person name="Wear M.P."/>
            <person name="Jia B."/>
            <person name="Miller H."/>
            <person name="Casadevall A."/>
            <person name="Timp W."/>
            <person name="Zhang S.X."/>
            <person name="Salzberg S.L."/>
        </authorList>
    </citation>
    <scope>NUCLEOTIDE SEQUENCE [LARGE SCALE GENOMIC DNA]</scope>
    <source>
        <strain evidence="3 4">JHH-5317</strain>
    </source>
</reference>
<dbReference type="InParanoid" id="A0A2N3NE64"/>
<feature type="compositionally biased region" description="Polar residues" evidence="1">
    <location>
        <begin position="479"/>
        <end position="496"/>
    </location>
</feature>
<dbReference type="EMBL" id="NLAX01000008">
    <property type="protein sequence ID" value="PKS10714.1"/>
    <property type="molecule type" value="Genomic_DNA"/>
</dbReference>
<dbReference type="AlphaFoldDB" id="A0A2N3NE64"/>
<feature type="region of interest" description="Disordered" evidence="1">
    <location>
        <begin position="221"/>
        <end position="248"/>
    </location>
</feature>
<dbReference type="VEuPathDB" id="FungiDB:jhhlp_002471"/>
<feature type="region of interest" description="Disordered" evidence="1">
    <location>
        <begin position="302"/>
        <end position="335"/>
    </location>
</feature>
<feature type="compositionally biased region" description="Low complexity" evidence="1">
    <location>
        <begin position="221"/>
        <end position="238"/>
    </location>
</feature>
<feature type="compositionally biased region" description="Polar residues" evidence="1">
    <location>
        <begin position="388"/>
        <end position="400"/>
    </location>
</feature>
<keyword evidence="2" id="KW-1133">Transmembrane helix</keyword>
<dbReference type="OrthoDB" id="5421784at2759"/>
<dbReference type="Proteomes" id="UP000233524">
    <property type="component" value="Unassembled WGS sequence"/>
</dbReference>
<feature type="compositionally biased region" description="Gly residues" evidence="1">
    <location>
        <begin position="239"/>
        <end position="248"/>
    </location>
</feature>
<feature type="compositionally biased region" description="Polar residues" evidence="1">
    <location>
        <begin position="17"/>
        <end position="28"/>
    </location>
</feature>
<proteinExistence type="predicted"/>
<evidence type="ECO:0000313" key="4">
    <source>
        <dbReference type="Proteomes" id="UP000233524"/>
    </source>
</evidence>
<feature type="transmembrane region" description="Helical" evidence="2">
    <location>
        <begin position="271"/>
        <end position="295"/>
    </location>
</feature>
<feature type="region of interest" description="Disordered" evidence="1">
    <location>
        <begin position="158"/>
        <end position="178"/>
    </location>
</feature>
<evidence type="ECO:0000256" key="1">
    <source>
        <dbReference type="SAM" id="MobiDB-lite"/>
    </source>
</evidence>